<dbReference type="SMART" id="SM00235">
    <property type="entry name" value="ZnMc"/>
    <property type="match status" value="1"/>
</dbReference>
<evidence type="ECO:0000256" key="3">
    <source>
        <dbReference type="ARBA" id="ARBA00022801"/>
    </source>
</evidence>
<dbReference type="InterPro" id="IPR006026">
    <property type="entry name" value="Peptidase_Metallo"/>
</dbReference>
<dbReference type="EMBL" id="PFNG01000234">
    <property type="protein sequence ID" value="PIZ35566.1"/>
    <property type="molecule type" value="Genomic_DNA"/>
</dbReference>
<dbReference type="GO" id="GO:0004222">
    <property type="term" value="F:metalloendopeptidase activity"/>
    <property type="evidence" value="ECO:0007669"/>
    <property type="project" value="InterPro"/>
</dbReference>
<evidence type="ECO:0000256" key="5">
    <source>
        <dbReference type="SAM" id="SignalP"/>
    </source>
</evidence>
<organism evidence="7 8">
    <name type="scientific">Candidatus Aquicultor secundus</name>
    <dbReference type="NCBI Taxonomy" id="1973895"/>
    <lineage>
        <taxon>Bacteria</taxon>
        <taxon>Bacillati</taxon>
        <taxon>Actinomycetota</taxon>
        <taxon>Candidatus Aquicultoria</taxon>
        <taxon>Candidatus Aquicultorales</taxon>
        <taxon>Candidatus Aquicultoraceae</taxon>
        <taxon>Candidatus Aquicultor</taxon>
    </lineage>
</organism>
<keyword evidence="4" id="KW-0862">Zinc</keyword>
<dbReference type="PRINTS" id="PR00138">
    <property type="entry name" value="MATRIXIN"/>
</dbReference>
<dbReference type="InterPro" id="IPR021190">
    <property type="entry name" value="Pept_M10A"/>
</dbReference>
<dbReference type="AlphaFoldDB" id="A0A2M7T5K3"/>
<evidence type="ECO:0000256" key="1">
    <source>
        <dbReference type="ARBA" id="ARBA00022670"/>
    </source>
</evidence>
<dbReference type="GO" id="GO:0006508">
    <property type="term" value="P:proteolysis"/>
    <property type="evidence" value="ECO:0007669"/>
    <property type="project" value="UniProtKB-KW"/>
</dbReference>
<gene>
    <name evidence="7" type="ORF">COY37_10060</name>
</gene>
<keyword evidence="2" id="KW-0479">Metal-binding</keyword>
<evidence type="ECO:0000313" key="7">
    <source>
        <dbReference type="EMBL" id="PIZ35566.1"/>
    </source>
</evidence>
<reference evidence="8" key="1">
    <citation type="submission" date="2017-09" db="EMBL/GenBank/DDBJ databases">
        <title>Depth-based differentiation of microbial function through sediment-hosted aquifers and enrichment of novel symbionts in the deep terrestrial subsurface.</title>
        <authorList>
            <person name="Probst A.J."/>
            <person name="Ladd B."/>
            <person name="Jarett J.K."/>
            <person name="Geller-Mcgrath D.E."/>
            <person name="Sieber C.M.K."/>
            <person name="Emerson J.B."/>
            <person name="Anantharaman K."/>
            <person name="Thomas B.C."/>
            <person name="Malmstrom R."/>
            <person name="Stieglmeier M."/>
            <person name="Klingl A."/>
            <person name="Woyke T."/>
            <person name="Ryan C.M."/>
            <person name="Banfield J.F."/>
        </authorList>
    </citation>
    <scope>NUCLEOTIDE SEQUENCE [LARGE SCALE GENOMIC DNA]</scope>
</reference>
<dbReference type="Gene3D" id="3.40.390.10">
    <property type="entry name" value="Collagenase (Catalytic Domain)"/>
    <property type="match status" value="1"/>
</dbReference>
<accession>A0A2M7T5K3</accession>
<dbReference type="SUPFAM" id="SSF55486">
    <property type="entry name" value="Metalloproteases ('zincins'), catalytic domain"/>
    <property type="match status" value="1"/>
</dbReference>
<comment type="caution">
    <text evidence="7">The sequence shown here is derived from an EMBL/GenBank/DDBJ whole genome shotgun (WGS) entry which is preliminary data.</text>
</comment>
<dbReference type="GO" id="GO:0031012">
    <property type="term" value="C:extracellular matrix"/>
    <property type="evidence" value="ECO:0007669"/>
    <property type="project" value="InterPro"/>
</dbReference>
<protein>
    <recommendedName>
        <fullName evidence="6">Peptidase metallopeptidase domain-containing protein</fullName>
    </recommendedName>
</protein>
<feature type="chain" id="PRO_5039300680" description="Peptidase metallopeptidase domain-containing protein" evidence="5">
    <location>
        <begin position="35"/>
        <end position="250"/>
    </location>
</feature>
<dbReference type="InterPro" id="IPR001818">
    <property type="entry name" value="Pept_M10_metallopeptidase"/>
</dbReference>
<keyword evidence="5" id="KW-0732">Signal</keyword>
<feature type="domain" description="Peptidase metallopeptidase" evidence="6">
    <location>
        <begin position="79"/>
        <end position="250"/>
    </location>
</feature>
<proteinExistence type="predicted"/>
<dbReference type="GO" id="GO:0008270">
    <property type="term" value="F:zinc ion binding"/>
    <property type="evidence" value="ECO:0007669"/>
    <property type="project" value="InterPro"/>
</dbReference>
<evidence type="ECO:0000256" key="2">
    <source>
        <dbReference type="ARBA" id="ARBA00022723"/>
    </source>
</evidence>
<evidence type="ECO:0000259" key="6">
    <source>
        <dbReference type="SMART" id="SM00235"/>
    </source>
</evidence>
<name>A0A2M7T5K3_9ACTN</name>
<evidence type="ECO:0000313" key="8">
    <source>
        <dbReference type="Proteomes" id="UP000230956"/>
    </source>
</evidence>
<sequence>MVILSVNTYLLRKDVKTKRFLVVLLLLVSLLVFAAASAAVAAPSASSSLEKVVILHYAKASARPAPFSNDSMTFKLIAKGVKWPSSVTYSINPAGSDLSTDTVLSTMATSASTWDNATSFGLFNPPTETTVTSIGITTDGNNNIIWKDIEDTYPGVIAATFLYYNRFSGVISEFDMVFNSYYKWNTTGDSSAMDVQDIATHELGHVCGLADIYAPPNWSLTMYGYSDLGETYKRDLATGDIFGVQKLYGQ</sequence>
<evidence type="ECO:0000256" key="4">
    <source>
        <dbReference type="ARBA" id="ARBA00022833"/>
    </source>
</evidence>
<dbReference type="InterPro" id="IPR024079">
    <property type="entry name" value="MetalloPept_cat_dom_sf"/>
</dbReference>
<keyword evidence="3" id="KW-0378">Hydrolase</keyword>
<dbReference type="Pfam" id="PF00413">
    <property type="entry name" value="Peptidase_M10"/>
    <property type="match status" value="1"/>
</dbReference>
<keyword evidence="1" id="KW-0645">Protease</keyword>
<dbReference type="Proteomes" id="UP000230956">
    <property type="component" value="Unassembled WGS sequence"/>
</dbReference>
<feature type="signal peptide" evidence="5">
    <location>
        <begin position="1"/>
        <end position="34"/>
    </location>
</feature>